<dbReference type="EMBL" id="CP054836">
    <property type="protein sequence ID" value="QKV17873.1"/>
    <property type="molecule type" value="Genomic_DNA"/>
</dbReference>
<organism evidence="1 2">
    <name type="scientific">Oricola thermophila</name>
    <dbReference type="NCBI Taxonomy" id="2742145"/>
    <lineage>
        <taxon>Bacteria</taxon>
        <taxon>Pseudomonadati</taxon>
        <taxon>Pseudomonadota</taxon>
        <taxon>Alphaproteobacteria</taxon>
        <taxon>Hyphomicrobiales</taxon>
        <taxon>Ahrensiaceae</taxon>
        <taxon>Oricola</taxon>
    </lineage>
</organism>
<sequence length="51" mass="5768">MLYMHRDGKGIYVNTPDGRVYISRLTAAQVLKHNADALAGQFVADNEFDER</sequence>
<evidence type="ECO:0000313" key="1">
    <source>
        <dbReference type="EMBL" id="QKV17873.1"/>
    </source>
</evidence>
<proteinExistence type="predicted"/>
<evidence type="ECO:0000313" key="2">
    <source>
        <dbReference type="Proteomes" id="UP000509367"/>
    </source>
</evidence>
<dbReference type="AlphaFoldDB" id="A0A6N1VBD9"/>
<reference evidence="1 2" key="1">
    <citation type="submission" date="2020-06" db="EMBL/GenBank/DDBJ databases">
        <title>Oricola thermophila sp. nov. isolated from a tidal sediments.</title>
        <authorList>
            <person name="Kwon K.K."/>
            <person name="Yang S.-H."/>
            <person name="Park M.-J."/>
        </authorList>
    </citation>
    <scope>NUCLEOTIDE SEQUENCE [LARGE SCALE GENOMIC DNA]</scope>
    <source>
        <strain evidence="1 2">MEBiC13590</strain>
    </source>
</reference>
<protein>
    <submittedName>
        <fullName evidence="1">Uncharacterized protein</fullName>
    </submittedName>
</protein>
<gene>
    <name evidence="1" type="ORF">HTY61_05060</name>
</gene>
<dbReference type="Proteomes" id="UP000509367">
    <property type="component" value="Chromosome"/>
</dbReference>
<dbReference type="KEGG" id="orm:HTY61_05060"/>
<name>A0A6N1VBD9_9HYPH</name>
<accession>A0A6N1VBD9</accession>
<keyword evidence="2" id="KW-1185">Reference proteome</keyword>